<accession>A0A1F6TPU6</accession>
<evidence type="ECO:0000256" key="6">
    <source>
        <dbReference type="SAM" id="SignalP"/>
    </source>
</evidence>
<evidence type="ECO:0000313" key="9">
    <source>
        <dbReference type="Proteomes" id="UP000178885"/>
    </source>
</evidence>
<sequence length="142" mass="14960">MRSFPFAALLAAAALLAGCVSAYKIDVQQGNVVSQEMLEKLKPGMTKSQVRFALGTPLIADSFHPDRWDYFYSLKKGGDPAPQTHRLTVVFRNDALARIDGNAPGPTSPATGFAGPGPAAAQTAPQESPDASAPLRPPSRAL</sequence>
<dbReference type="PANTHER" id="PTHR37482:SF1">
    <property type="entry name" value="OUTER MEMBRANE PROTEIN ASSEMBLY FACTOR BAME"/>
    <property type="match status" value="1"/>
</dbReference>
<dbReference type="PANTHER" id="PTHR37482">
    <property type="entry name" value="OUTER MEMBRANE PROTEIN ASSEMBLY FACTOR BAME"/>
    <property type="match status" value="1"/>
</dbReference>
<keyword evidence="2 4" id="KW-0472">Membrane</keyword>
<feature type="chain" id="PRO_5009730102" description="Outer membrane protein assembly factor BamE" evidence="6">
    <location>
        <begin position="23"/>
        <end position="142"/>
    </location>
</feature>
<gene>
    <name evidence="4" type="primary">bamE</name>
    <name evidence="8" type="ORF">A2151_09420</name>
</gene>
<feature type="compositionally biased region" description="Low complexity" evidence="5">
    <location>
        <begin position="103"/>
        <end position="125"/>
    </location>
</feature>
<keyword evidence="4" id="KW-0564">Palmitate</keyword>
<comment type="function">
    <text evidence="4">Part of the outer membrane protein assembly complex, which is involved in assembly and insertion of beta-barrel proteins into the outer membrane.</text>
</comment>
<evidence type="ECO:0000256" key="3">
    <source>
        <dbReference type="ARBA" id="ARBA00023237"/>
    </source>
</evidence>
<dbReference type="Pfam" id="PF04355">
    <property type="entry name" value="BamE"/>
    <property type="match status" value="1"/>
</dbReference>
<name>A0A1F6TPU6_9PROT</name>
<dbReference type="GO" id="GO:1990063">
    <property type="term" value="C:Bam protein complex"/>
    <property type="evidence" value="ECO:0007669"/>
    <property type="project" value="TreeGrafter"/>
</dbReference>
<keyword evidence="3 4" id="KW-0998">Cell outer membrane</keyword>
<comment type="similarity">
    <text evidence="4">Belongs to the BamE family.</text>
</comment>
<evidence type="ECO:0000313" key="8">
    <source>
        <dbReference type="EMBL" id="OGI47125.1"/>
    </source>
</evidence>
<proteinExistence type="inferred from homology"/>
<organism evidence="8 9">
    <name type="scientific">Candidatus Muproteobacteria bacterium RBG_16_65_34</name>
    <dbReference type="NCBI Taxonomy" id="1817760"/>
    <lineage>
        <taxon>Bacteria</taxon>
        <taxon>Pseudomonadati</taxon>
        <taxon>Pseudomonadota</taxon>
        <taxon>Candidatus Muproteobacteria</taxon>
    </lineage>
</organism>
<feature type="signal peptide" evidence="6">
    <location>
        <begin position="1"/>
        <end position="22"/>
    </location>
</feature>
<feature type="domain" description="Outer membrane protein assembly factor BamE" evidence="7">
    <location>
        <begin position="30"/>
        <end position="99"/>
    </location>
</feature>
<keyword evidence="1 4" id="KW-0732">Signal</keyword>
<dbReference type="AlphaFoldDB" id="A0A1F6TPU6"/>
<keyword evidence="4" id="KW-0449">Lipoprotein</keyword>
<evidence type="ECO:0000256" key="4">
    <source>
        <dbReference type="HAMAP-Rule" id="MF_00925"/>
    </source>
</evidence>
<dbReference type="InterPro" id="IPR007450">
    <property type="entry name" value="BamE_dom"/>
</dbReference>
<dbReference type="Gene3D" id="3.30.1450.10">
    <property type="match status" value="1"/>
</dbReference>
<evidence type="ECO:0000256" key="1">
    <source>
        <dbReference type="ARBA" id="ARBA00022729"/>
    </source>
</evidence>
<comment type="subcellular location">
    <subcellularLocation>
        <location evidence="4">Cell outer membrane</location>
        <topology evidence="4">Lipid-anchor</topology>
    </subcellularLocation>
</comment>
<dbReference type="STRING" id="1817760.A2151_09420"/>
<dbReference type="GO" id="GO:0051205">
    <property type="term" value="P:protein insertion into membrane"/>
    <property type="evidence" value="ECO:0007669"/>
    <property type="project" value="UniProtKB-UniRule"/>
</dbReference>
<dbReference type="EMBL" id="MFSU01000064">
    <property type="protein sequence ID" value="OGI47125.1"/>
    <property type="molecule type" value="Genomic_DNA"/>
</dbReference>
<comment type="caution">
    <text evidence="8">The sequence shown here is derived from an EMBL/GenBank/DDBJ whole genome shotgun (WGS) entry which is preliminary data.</text>
</comment>
<dbReference type="HAMAP" id="MF_00925">
    <property type="entry name" value="OM_assembly_BamE"/>
    <property type="match status" value="1"/>
</dbReference>
<reference evidence="8 9" key="1">
    <citation type="journal article" date="2016" name="Nat. Commun.">
        <title>Thousands of microbial genomes shed light on interconnected biogeochemical processes in an aquifer system.</title>
        <authorList>
            <person name="Anantharaman K."/>
            <person name="Brown C.T."/>
            <person name="Hug L.A."/>
            <person name="Sharon I."/>
            <person name="Castelle C.J."/>
            <person name="Probst A.J."/>
            <person name="Thomas B.C."/>
            <person name="Singh A."/>
            <person name="Wilkins M.J."/>
            <person name="Karaoz U."/>
            <person name="Brodie E.L."/>
            <person name="Williams K.H."/>
            <person name="Hubbard S.S."/>
            <person name="Banfield J.F."/>
        </authorList>
    </citation>
    <scope>NUCLEOTIDE SEQUENCE [LARGE SCALE GENOMIC DNA]</scope>
</reference>
<dbReference type="InterPro" id="IPR037873">
    <property type="entry name" value="BamE-like"/>
</dbReference>
<dbReference type="PROSITE" id="PS51257">
    <property type="entry name" value="PROKAR_LIPOPROTEIN"/>
    <property type="match status" value="1"/>
</dbReference>
<protein>
    <recommendedName>
        <fullName evidence="4">Outer membrane protein assembly factor BamE</fullName>
    </recommendedName>
</protein>
<dbReference type="Proteomes" id="UP000178885">
    <property type="component" value="Unassembled WGS sequence"/>
</dbReference>
<dbReference type="GO" id="GO:0030674">
    <property type="term" value="F:protein-macromolecule adaptor activity"/>
    <property type="evidence" value="ECO:0007669"/>
    <property type="project" value="TreeGrafter"/>
</dbReference>
<feature type="region of interest" description="Disordered" evidence="5">
    <location>
        <begin position="98"/>
        <end position="142"/>
    </location>
</feature>
<dbReference type="InterPro" id="IPR026592">
    <property type="entry name" value="BamE"/>
</dbReference>
<dbReference type="GO" id="GO:0043165">
    <property type="term" value="P:Gram-negative-bacterium-type cell outer membrane assembly"/>
    <property type="evidence" value="ECO:0007669"/>
    <property type="project" value="UniProtKB-UniRule"/>
</dbReference>
<evidence type="ECO:0000259" key="7">
    <source>
        <dbReference type="Pfam" id="PF04355"/>
    </source>
</evidence>
<comment type="subunit">
    <text evidence="4">Part of the Bam complex.</text>
</comment>
<evidence type="ECO:0000256" key="5">
    <source>
        <dbReference type="SAM" id="MobiDB-lite"/>
    </source>
</evidence>
<evidence type="ECO:0000256" key="2">
    <source>
        <dbReference type="ARBA" id="ARBA00023136"/>
    </source>
</evidence>